<dbReference type="RefSeq" id="WP_196925828.1">
    <property type="nucleotide sequence ID" value="NZ_JADOTX010000001.1"/>
</dbReference>
<dbReference type="Pfam" id="PF00109">
    <property type="entry name" value="ketoacyl-synt"/>
    <property type="match status" value="1"/>
</dbReference>
<evidence type="ECO:0000313" key="6">
    <source>
        <dbReference type="Proteomes" id="UP000614915"/>
    </source>
</evidence>
<dbReference type="InterPro" id="IPR000794">
    <property type="entry name" value="Beta-ketoacyl_synthase"/>
</dbReference>
<reference evidence="5 6" key="1">
    <citation type="submission" date="2020-11" db="EMBL/GenBank/DDBJ databases">
        <title>Sequencing the genomes of 1000 actinobacteria strains.</title>
        <authorList>
            <person name="Klenk H.-P."/>
        </authorList>
    </citation>
    <scope>NUCLEOTIDE SEQUENCE [LARGE SCALE GENOMIC DNA]</scope>
    <source>
        <strain evidence="5 6">DSM 101692</strain>
    </source>
</reference>
<evidence type="ECO:0000256" key="2">
    <source>
        <dbReference type="ARBA" id="ARBA00022679"/>
    </source>
</evidence>
<dbReference type="EMBL" id="JADOTX010000001">
    <property type="protein sequence ID" value="MBG6064665.1"/>
    <property type="molecule type" value="Genomic_DNA"/>
</dbReference>
<dbReference type="SUPFAM" id="SSF53901">
    <property type="entry name" value="Thiolase-like"/>
    <property type="match status" value="2"/>
</dbReference>
<proteinExistence type="inferred from homology"/>
<dbReference type="Proteomes" id="UP000614915">
    <property type="component" value="Unassembled WGS sequence"/>
</dbReference>
<dbReference type="Pfam" id="PF02801">
    <property type="entry name" value="Ketoacyl-synt_C"/>
    <property type="match status" value="1"/>
</dbReference>
<feature type="domain" description="Ketosynthase family 3 (KS3)" evidence="4">
    <location>
        <begin position="3"/>
        <end position="370"/>
    </location>
</feature>
<dbReference type="PANTHER" id="PTHR11712">
    <property type="entry name" value="POLYKETIDE SYNTHASE-RELATED"/>
    <property type="match status" value="1"/>
</dbReference>
<keyword evidence="2 3" id="KW-0808">Transferase</keyword>
<evidence type="ECO:0000256" key="3">
    <source>
        <dbReference type="RuleBase" id="RU003694"/>
    </source>
</evidence>
<evidence type="ECO:0000313" key="5">
    <source>
        <dbReference type="EMBL" id="MBG6064665.1"/>
    </source>
</evidence>
<dbReference type="InterPro" id="IPR016039">
    <property type="entry name" value="Thiolase-like"/>
</dbReference>
<dbReference type="InterPro" id="IPR014031">
    <property type="entry name" value="Ketoacyl_synth_C"/>
</dbReference>
<organism evidence="5 6">
    <name type="scientific">Micromonospora ureilytica</name>
    <dbReference type="NCBI Taxonomy" id="709868"/>
    <lineage>
        <taxon>Bacteria</taxon>
        <taxon>Bacillati</taxon>
        <taxon>Actinomycetota</taxon>
        <taxon>Actinomycetes</taxon>
        <taxon>Micromonosporales</taxon>
        <taxon>Micromonosporaceae</taxon>
        <taxon>Micromonospora</taxon>
    </lineage>
</organism>
<dbReference type="InterPro" id="IPR020841">
    <property type="entry name" value="PKS_Beta-ketoAc_synthase_dom"/>
</dbReference>
<comment type="caution">
    <text evidence="5">The sequence shown here is derived from an EMBL/GenBank/DDBJ whole genome shotgun (WGS) entry which is preliminary data.</text>
</comment>
<evidence type="ECO:0000256" key="1">
    <source>
        <dbReference type="ARBA" id="ARBA00008467"/>
    </source>
</evidence>
<dbReference type="SMART" id="SM00825">
    <property type="entry name" value="PKS_KS"/>
    <property type="match status" value="1"/>
</dbReference>
<keyword evidence="6" id="KW-1185">Reference proteome</keyword>
<name>A0ABS0JD37_9ACTN</name>
<comment type="similarity">
    <text evidence="1 3">Belongs to the thiolase-like superfamily. Beta-ketoacyl-ACP synthases family.</text>
</comment>
<protein>
    <submittedName>
        <fullName evidence="5">3-oxoacyl-(Acyl-carrier-protein) synthase</fullName>
    </submittedName>
</protein>
<dbReference type="Gene3D" id="3.40.47.10">
    <property type="match status" value="1"/>
</dbReference>
<dbReference type="InterPro" id="IPR014030">
    <property type="entry name" value="Ketoacyl_synth_N"/>
</dbReference>
<gene>
    <name evidence="5" type="ORF">IW248_000952</name>
</gene>
<accession>A0ABS0JD37</accession>
<sequence>MTCSPVLVTGLGLLTAHGRGPARLLAAVLAGEPAFSEVRRFDPGRSRVRAAATLADAGDLTAELVAVVADACDDAGLAHRRAECQLFFATGTGTTVVRSGGQGNGPAELAAAVARRSGLSGVARVYTSACVAGSTALAEAASMIARGRCERAVVAGGFLVDADHQALFDAGRALADDGAVRPFSKDRRGMLLGDGIVAVVLESAAGTRGRGDRVRSRLAGWARAGDAYHVCQPDPGGAGLASAIRAGLARAGVTPAELAYVNANGTGTMRADAAESSALRTGLGAVAGSVAVSSTKSVHGHALEASGLLEFAVTALALDAGQLPVNAGFRAADPQCPVQVVREPSPMVGRYALSCNLAFGGANTALVLGAV</sequence>
<dbReference type="PANTHER" id="PTHR11712:SF336">
    <property type="entry name" value="3-OXOACYL-[ACYL-CARRIER-PROTEIN] SYNTHASE, MITOCHONDRIAL"/>
    <property type="match status" value="1"/>
</dbReference>
<evidence type="ECO:0000259" key="4">
    <source>
        <dbReference type="PROSITE" id="PS52004"/>
    </source>
</evidence>
<dbReference type="PROSITE" id="PS52004">
    <property type="entry name" value="KS3_2"/>
    <property type="match status" value="1"/>
</dbReference>